<proteinExistence type="predicted"/>
<accession>A0A182ERH4</accession>
<dbReference type="Proteomes" id="UP000271087">
    <property type="component" value="Unassembled WGS sequence"/>
</dbReference>
<reference evidence="1 2" key="2">
    <citation type="submission" date="2018-08" db="EMBL/GenBank/DDBJ databases">
        <authorList>
            <person name="Laetsch R D."/>
            <person name="Stevens L."/>
            <person name="Kumar S."/>
            <person name="Blaxter L. M."/>
        </authorList>
    </citation>
    <scope>NUCLEOTIDE SEQUENCE [LARGE SCALE GENOMIC DNA]</scope>
</reference>
<keyword evidence="2" id="KW-1185">Reference proteome</keyword>
<dbReference type="WBParaSite" id="nOo.2.0.1.t10741-RA">
    <property type="protein sequence ID" value="nOo.2.0.1.t10741-RA"/>
    <property type="gene ID" value="nOo.2.0.1.g10741"/>
</dbReference>
<evidence type="ECO:0000313" key="1">
    <source>
        <dbReference type="EMBL" id="VDM94468.1"/>
    </source>
</evidence>
<evidence type="ECO:0000313" key="3">
    <source>
        <dbReference type="WBParaSite" id="nOo.2.0.1.t10741-RA"/>
    </source>
</evidence>
<organism evidence="3">
    <name type="scientific">Onchocerca ochengi</name>
    <name type="common">Filarial nematode worm</name>
    <dbReference type="NCBI Taxonomy" id="42157"/>
    <lineage>
        <taxon>Eukaryota</taxon>
        <taxon>Metazoa</taxon>
        <taxon>Ecdysozoa</taxon>
        <taxon>Nematoda</taxon>
        <taxon>Chromadorea</taxon>
        <taxon>Rhabditida</taxon>
        <taxon>Spirurina</taxon>
        <taxon>Spiruromorpha</taxon>
        <taxon>Filarioidea</taxon>
        <taxon>Onchocercidae</taxon>
        <taxon>Onchocerca</taxon>
    </lineage>
</organism>
<reference evidence="3" key="1">
    <citation type="submission" date="2016-06" db="UniProtKB">
        <authorList>
            <consortium name="WormBaseParasite"/>
        </authorList>
    </citation>
    <scope>IDENTIFICATION</scope>
</reference>
<sequence>MIRLHQRLAIRKVLEKNENPAKSIYAGTKRLQPILKLSIKCNCVTQEKEMGERKQRNGGKARDGGYEKKRKWEMEVQKYKMKRSISWFNSD</sequence>
<dbReference type="AlphaFoldDB" id="A0A182ERH4"/>
<dbReference type="EMBL" id="UYRW01006506">
    <property type="protein sequence ID" value="VDM94468.1"/>
    <property type="molecule type" value="Genomic_DNA"/>
</dbReference>
<gene>
    <name evidence="1" type="ORF">NOO_LOCUS10741</name>
</gene>
<name>A0A182ERH4_ONCOC</name>
<protein>
    <submittedName>
        <fullName evidence="1 3">Uncharacterized protein</fullName>
    </submittedName>
</protein>
<evidence type="ECO:0000313" key="2">
    <source>
        <dbReference type="Proteomes" id="UP000271087"/>
    </source>
</evidence>